<protein>
    <recommendedName>
        <fullName evidence="2">Hemerythrin-like domain-containing protein</fullName>
    </recommendedName>
</protein>
<dbReference type="AlphaFoldDB" id="A0A6J4L7Y9"/>
<reference evidence="1" key="1">
    <citation type="submission" date="2020-02" db="EMBL/GenBank/DDBJ databases">
        <authorList>
            <person name="Meier V. D."/>
        </authorList>
    </citation>
    <scope>NUCLEOTIDE SEQUENCE</scope>
    <source>
        <strain evidence="1">AVDCRST_MAG16</strain>
    </source>
</reference>
<sequence length="225" mass="24805">MTTAHPSSQDPGLLLAEVEHPHEQALAVLDDPAQNSLAAVTWAAAHLAAVEKVLHPLACRTLPDGRDRVRAQVAVDHRLQLVLWQLDRRLTGDVHLQNVPVQSLEDGVRRALQAHALREHAMVEALREVLPPEQQQDLVDRLAKALMQGPTRPHPDTRHGRFAGGVAFWFDGVVDRLRDSMDSRSVPTPHRTPVPRPVTRWGAYALGAPWDRPATRGRADGAPPS</sequence>
<accession>A0A6J4L7Y9</accession>
<name>A0A6J4L7Y9_9ACTN</name>
<evidence type="ECO:0008006" key="2">
    <source>
        <dbReference type="Google" id="ProtNLM"/>
    </source>
</evidence>
<gene>
    <name evidence="1" type="ORF">AVDCRST_MAG16-1008</name>
</gene>
<organism evidence="1">
    <name type="scientific">uncultured Frankineae bacterium</name>
    <dbReference type="NCBI Taxonomy" id="437475"/>
    <lineage>
        <taxon>Bacteria</taxon>
        <taxon>Bacillati</taxon>
        <taxon>Actinomycetota</taxon>
        <taxon>Actinomycetes</taxon>
        <taxon>Frankiales</taxon>
        <taxon>environmental samples</taxon>
    </lineage>
</organism>
<proteinExistence type="predicted"/>
<dbReference type="EMBL" id="CADCUE010000082">
    <property type="protein sequence ID" value="CAA9325346.1"/>
    <property type="molecule type" value="Genomic_DNA"/>
</dbReference>
<evidence type="ECO:0000313" key="1">
    <source>
        <dbReference type="EMBL" id="CAA9325346.1"/>
    </source>
</evidence>